<proteinExistence type="predicted"/>
<name>G8R7J3_OWEHD</name>
<evidence type="ECO:0000313" key="2">
    <source>
        <dbReference type="EMBL" id="AEV32346.1"/>
    </source>
</evidence>
<dbReference type="PATRIC" id="fig|926562.3.peg.1358"/>
<accession>G8R7J3</accession>
<dbReference type="eggNOG" id="ENOG503096N">
    <property type="taxonomic scope" value="Bacteria"/>
</dbReference>
<dbReference type="KEGG" id="oho:Oweho_1349"/>
<dbReference type="Pfam" id="PF10029">
    <property type="entry name" value="DUF2271"/>
    <property type="match status" value="1"/>
</dbReference>
<dbReference type="EMBL" id="CP003156">
    <property type="protein sequence ID" value="AEV32346.1"/>
    <property type="molecule type" value="Genomic_DNA"/>
</dbReference>
<dbReference type="HOGENOM" id="CLU_134428_0_0_10"/>
<dbReference type="AlphaFoldDB" id="G8R7J3"/>
<organism evidence="2 3">
    <name type="scientific">Owenweeksia hongkongensis (strain DSM 17368 / CIP 108786 / JCM 12287 / NRRL B-23963 / UST20020801)</name>
    <dbReference type="NCBI Taxonomy" id="926562"/>
    <lineage>
        <taxon>Bacteria</taxon>
        <taxon>Pseudomonadati</taxon>
        <taxon>Bacteroidota</taxon>
        <taxon>Flavobacteriia</taxon>
        <taxon>Flavobacteriales</taxon>
        <taxon>Owenweeksiaceae</taxon>
        <taxon>Owenweeksia</taxon>
    </lineage>
</organism>
<sequence>MKKLRILLFALAGLLLLGAFKAGNTTSKKFKCMIQMVNYTGEGAYIIISLIDPKGAYEETLFIHGEDDEWYHEIDEWWKFWGAKKRSVDGITGETLAGGERLISVLNIDESKINAGYKLRFETSVEDEGYHVKDVEIPLTTEALKAKAEGTGFIRYVRLMPQ</sequence>
<dbReference type="STRING" id="926562.Oweho_1349"/>
<feature type="signal peptide" evidence="1">
    <location>
        <begin position="1"/>
        <end position="22"/>
    </location>
</feature>
<reference evidence="2 3" key="1">
    <citation type="journal article" date="2012" name="Stand. Genomic Sci.">
        <title>Genome sequence of the orange-pigmented seawater bacterium Owenweeksia hongkongensis type strain (UST20020801(T)).</title>
        <authorList>
            <person name="Riedel T."/>
            <person name="Held B."/>
            <person name="Nolan M."/>
            <person name="Lucas S."/>
            <person name="Lapidus A."/>
            <person name="Tice H."/>
            <person name="Del Rio T.G."/>
            <person name="Cheng J.F."/>
            <person name="Han C."/>
            <person name="Tapia R."/>
            <person name="Goodwin L.A."/>
            <person name="Pitluck S."/>
            <person name="Liolios K."/>
            <person name="Mavromatis K."/>
            <person name="Pagani I."/>
            <person name="Ivanova N."/>
            <person name="Mikhailova N."/>
            <person name="Pati A."/>
            <person name="Chen A."/>
            <person name="Palaniappan K."/>
            <person name="Rohde M."/>
            <person name="Tindall B.J."/>
            <person name="Detter J.C."/>
            <person name="Goker M."/>
            <person name="Woyke T."/>
            <person name="Bristow J."/>
            <person name="Eisen J.A."/>
            <person name="Markowitz V."/>
            <person name="Hugenholtz P."/>
            <person name="Klenk H.P."/>
            <person name="Kyrpides N.C."/>
        </authorList>
    </citation>
    <scope>NUCLEOTIDE SEQUENCE</scope>
    <source>
        <strain evidence="3">DSM 17368 / JCM 12287 / NRRL B-23963</strain>
    </source>
</reference>
<feature type="chain" id="PRO_5003514788" evidence="1">
    <location>
        <begin position="23"/>
        <end position="162"/>
    </location>
</feature>
<evidence type="ECO:0000256" key="1">
    <source>
        <dbReference type="SAM" id="SignalP"/>
    </source>
</evidence>
<gene>
    <name evidence="2" type="ordered locus">Oweho_1349</name>
</gene>
<dbReference type="InterPro" id="IPR014469">
    <property type="entry name" value="DUF2271"/>
</dbReference>
<keyword evidence="1" id="KW-0732">Signal</keyword>
<protein>
    <submittedName>
        <fullName evidence="2">Putative periplasmic protein (DUF2271)</fullName>
    </submittedName>
</protein>
<dbReference type="OrthoDB" id="1430845at2"/>
<dbReference type="RefSeq" id="WP_014201702.1">
    <property type="nucleotide sequence ID" value="NC_016599.1"/>
</dbReference>
<evidence type="ECO:0000313" key="3">
    <source>
        <dbReference type="Proteomes" id="UP000005631"/>
    </source>
</evidence>
<keyword evidence="3" id="KW-1185">Reference proteome</keyword>
<dbReference type="Proteomes" id="UP000005631">
    <property type="component" value="Chromosome"/>
</dbReference>